<organism evidence="2 3">
    <name type="scientific">Pangasianodon hypophthalmus</name>
    <name type="common">Striped catfish</name>
    <name type="synonym">Helicophagus hypophthalmus</name>
    <dbReference type="NCBI Taxonomy" id="310915"/>
    <lineage>
        <taxon>Eukaryota</taxon>
        <taxon>Metazoa</taxon>
        <taxon>Chordata</taxon>
        <taxon>Craniata</taxon>
        <taxon>Vertebrata</taxon>
        <taxon>Euteleostomi</taxon>
        <taxon>Actinopterygii</taxon>
        <taxon>Neopterygii</taxon>
        <taxon>Teleostei</taxon>
        <taxon>Ostariophysi</taxon>
        <taxon>Siluriformes</taxon>
        <taxon>Pangasiidae</taxon>
        <taxon>Pangasianodon</taxon>
    </lineage>
</organism>
<comment type="caution">
    <text evidence="2">The sequence shown here is derived from an EMBL/GenBank/DDBJ whole genome shotgun (WGS) entry which is preliminary data.</text>
</comment>
<evidence type="ECO:0000256" key="1">
    <source>
        <dbReference type="SAM" id="MobiDB-lite"/>
    </source>
</evidence>
<name>A0A5N5NE45_PANHP</name>
<dbReference type="EMBL" id="VFJC01000010">
    <property type="protein sequence ID" value="KAB5565834.1"/>
    <property type="molecule type" value="Genomic_DNA"/>
</dbReference>
<dbReference type="Proteomes" id="UP000327468">
    <property type="component" value="Chromosome 9"/>
</dbReference>
<accession>A0A5N5NE45</accession>
<proteinExistence type="predicted"/>
<reference evidence="2 3" key="1">
    <citation type="submission" date="2019-06" db="EMBL/GenBank/DDBJ databases">
        <title>A chromosome-scale genome assembly of the striped catfish, Pangasianodon hypophthalmus.</title>
        <authorList>
            <person name="Wen M."/>
            <person name="Zahm M."/>
            <person name="Roques C."/>
            <person name="Cabau C."/>
            <person name="Klopp C."/>
            <person name="Donnadieu C."/>
            <person name="Jouanno E."/>
            <person name="Avarre J.-C."/>
            <person name="Campet M."/>
            <person name="Ha T.T.T."/>
            <person name="Dugue R."/>
            <person name="Lampietro C."/>
            <person name="Louis A."/>
            <person name="Herpin A."/>
            <person name="Echchiki A."/>
            <person name="Berthelot C."/>
            <person name="Parey E."/>
            <person name="Roest-Crollius H."/>
            <person name="Braasch I."/>
            <person name="Postlethwait J."/>
            <person name="Bobe J."/>
            <person name="Montfort J."/>
            <person name="Bouchez O."/>
            <person name="Begum T."/>
            <person name="Schartl M."/>
            <person name="Guiguen Y."/>
        </authorList>
    </citation>
    <scope>NUCLEOTIDE SEQUENCE [LARGE SCALE GENOMIC DNA]</scope>
    <source>
        <strain evidence="2 3">Indonesia</strain>
        <tissue evidence="2">Blood</tissue>
    </source>
</reference>
<evidence type="ECO:0000313" key="3">
    <source>
        <dbReference type="Proteomes" id="UP000327468"/>
    </source>
</evidence>
<feature type="compositionally biased region" description="Basic and acidic residues" evidence="1">
    <location>
        <begin position="86"/>
        <end position="99"/>
    </location>
</feature>
<gene>
    <name evidence="2" type="ORF">PHYPO_G00246040</name>
</gene>
<protein>
    <submittedName>
        <fullName evidence="2">Uncharacterized protein</fullName>
    </submittedName>
</protein>
<sequence length="150" mass="16484">MEGCQGRPIRLLCRTQHFDWSGSSDTVVTKISTPNGHTLISLNSERSLEEAPVAMPEAAVDSPCCSPVSMEQKPMVNNGSGVLDGNTKELTAHREDREPCSCSSPSPSSSPAPPHFKRKPYRTKTSMQGDVYNFLERPAGLKCFLYHFLV</sequence>
<feature type="region of interest" description="Disordered" evidence="1">
    <location>
        <begin position="75"/>
        <end position="123"/>
    </location>
</feature>
<dbReference type="AlphaFoldDB" id="A0A5N5NE45"/>
<evidence type="ECO:0000313" key="2">
    <source>
        <dbReference type="EMBL" id="KAB5565834.1"/>
    </source>
</evidence>
<keyword evidence="3" id="KW-1185">Reference proteome</keyword>